<organism evidence="6 7">
    <name type="scientific">Sclerotinia nivalis</name>
    <dbReference type="NCBI Taxonomy" id="352851"/>
    <lineage>
        <taxon>Eukaryota</taxon>
        <taxon>Fungi</taxon>
        <taxon>Dikarya</taxon>
        <taxon>Ascomycota</taxon>
        <taxon>Pezizomycotina</taxon>
        <taxon>Leotiomycetes</taxon>
        <taxon>Helotiales</taxon>
        <taxon>Sclerotiniaceae</taxon>
        <taxon>Sclerotinia</taxon>
    </lineage>
</organism>
<dbReference type="InterPro" id="IPR000873">
    <property type="entry name" value="AMP-dep_synth/lig_dom"/>
</dbReference>
<comment type="caution">
    <text evidence="6">The sequence shown here is derived from an EMBL/GenBank/DDBJ whole genome shotgun (WGS) entry which is preliminary data.</text>
</comment>
<dbReference type="Pfam" id="PF00550">
    <property type="entry name" value="PP-binding"/>
    <property type="match status" value="2"/>
</dbReference>
<keyword evidence="1" id="KW-0596">Phosphopantetheine</keyword>
<evidence type="ECO:0000256" key="1">
    <source>
        <dbReference type="ARBA" id="ARBA00022450"/>
    </source>
</evidence>
<dbReference type="Gene3D" id="1.10.1200.10">
    <property type="entry name" value="ACP-like"/>
    <property type="match status" value="2"/>
</dbReference>
<evidence type="ECO:0000256" key="4">
    <source>
        <dbReference type="ARBA" id="ARBA00029454"/>
    </source>
</evidence>
<dbReference type="Pfam" id="PF00501">
    <property type="entry name" value="AMP-binding"/>
    <property type="match status" value="1"/>
</dbReference>
<dbReference type="SUPFAM" id="SSF47336">
    <property type="entry name" value="ACP-like"/>
    <property type="match status" value="2"/>
</dbReference>
<dbReference type="GO" id="GO:0043041">
    <property type="term" value="P:amino acid activation for nonribosomal peptide biosynthetic process"/>
    <property type="evidence" value="ECO:0007669"/>
    <property type="project" value="TreeGrafter"/>
</dbReference>
<dbReference type="PANTHER" id="PTHR45527:SF11">
    <property type="entry name" value="NONRIBOSOMAL PEPTIDE SYNTHETASE 5"/>
    <property type="match status" value="1"/>
</dbReference>
<gene>
    <name evidence="6" type="ORF">OCU04_000194</name>
</gene>
<dbReference type="PANTHER" id="PTHR45527">
    <property type="entry name" value="NONRIBOSOMAL PEPTIDE SYNTHETASE"/>
    <property type="match status" value="1"/>
</dbReference>
<keyword evidence="3" id="KW-0436">Ligase</keyword>
<evidence type="ECO:0000256" key="2">
    <source>
        <dbReference type="ARBA" id="ARBA00022553"/>
    </source>
</evidence>
<dbReference type="Proteomes" id="UP001152300">
    <property type="component" value="Unassembled WGS sequence"/>
</dbReference>
<reference evidence="6" key="1">
    <citation type="submission" date="2022-11" db="EMBL/GenBank/DDBJ databases">
        <title>Genome Resource of Sclerotinia nivalis Strain SnTB1, a Plant Pathogen Isolated from American Ginseng.</title>
        <authorList>
            <person name="Fan S."/>
        </authorList>
    </citation>
    <scope>NUCLEOTIDE SEQUENCE</scope>
    <source>
        <strain evidence="6">SnTB1</strain>
    </source>
</reference>
<dbReference type="Gene3D" id="3.30.559.10">
    <property type="entry name" value="Chloramphenicol acetyltransferase-like domain"/>
    <property type="match status" value="2"/>
</dbReference>
<dbReference type="SUPFAM" id="SSF56801">
    <property type="entry name" value="Acetyl-CoA synthetase-like"/>
    <property type="match status" value="1"/>
</dbReference>
<evidence type="ECO:0000259" key="5">
    <source>
        <dbReference type="PROSITE" id="PS50075"/>
    </source>
</evidence>
<dbReference type="GO" id="GO:0031177">
    <property type="term" value="F:phosphopantetheine binding"/>
    <property type="evidence" value="ECO:0007669"/>
    <property type="project" value="TreeGrafter"/>
</dbReference>
<name>A0A9X0AZ02_9HELO</name>
<dbReference type="EMBL" id="JAPEIS010000001">
    <property type="protein sequence ID" value="KAJ8069778.1"/>
    <property type="molecule type" value="Genomic_DNA"/>
</dbReference>
<dbReference type="InterPro" id="IPR001242">
    <property type="entry name" value="Condensation_dom"/>
</dbReference>
<dbReference type="GO" id="GO:0016874">
    <property type="term" value="F:ligase activity"/>
    <property type="evidence" value="ECO:0007669"/>
    <property type="project" value="UniProtKB-KW"/>
</dbReference>
<keyword evidence="2" id="KW-0597">Phosphoprotein</keyword>
<keyword evidence="7" id="KW-1185">Reference proteome</keyword>
<dbReference type="InterPro" id="IPR042099">
    <property type="entry name" value="ANL_N_sf"/>
</dbReference>
<sequence>MLDLIKHETAEVLELSTSDVCENLSFVELGGNSLSAIALVNGCRRDWGLILDFKSVLTTPSLTDLSKSARWEKRLCRPKKDSSENAPKKSLFMVEQRSKYSGSSLEASKNVVVEAVDTHHSATRVLGLAPVPHMHLTFINGGQRQPGTNIIHYYETYDVRHLSTVKKAWMEVIESEPIFRVNFTLYEENGTLTEQKVAPFCWTEVTVSTTVMFENEVKKLHKTSKINSSFRVVILQTKPQQESKFTIIWRVHHALMDGHSYKVVLKKVRSAINGLPLRDGLSFVSLAKRLDEYRKTHQAKGKSFWKQQYDQHGAGYGLLSLPKNTNESNGVTTLPTDITIQVCGDDLSRFSKRVGVTLASTYYAAWGMVLSKFVGSDTVTCGAIFSCRNLPLEGITETLGSMVNTLPLTLVFDRSQSSVDYVRYVFQCLIKLSSFQWTVPEDGYTRNFSSVLGIQLEDSETPLVLNGHEVRTLQRPFSRVVTDIPLNICADGNGRVTFSFCEAHYSKRNVETMVEMFELALVTLLQPQQTMGMCLQGLLSLEHRKYLLAMGNCFSALTTGSVVSDDLVTIFERCAHSFPNIVALKKGPKTVTYAELNGLASSVAEYLVSIVAPGDVVCVHADRSINWIVAIYGVLKARAIYCPLDSGLSSDLRTSYLKDAGSHIFLTGIKNEQKLFLGHAAKIIAIEDILLNVLDAPSRNRPKLIYKHGQELRENAYLCFTSGSSGKPKGVMCTHKGLIAFQSDLEVRLFAQPGKRIAQIMSPAFDGSIHEIFSTLSYGATLVLESGTNPLDHLKSVTTAILTPSLAAMLHPSDYPSLETVYLVGEAVSQKLNDCWAATKQLYNMYGPTEATCGATIKRLQTNEPVTIGIPNPTTRIYILDDLQNLLPAGVIGEIYLAGVQVSRGYIGRSRETAKSFMPDTICNDKAGLMYRTGDRAFWNSKGEIVCLGRTDRQIKLRGFRLDLNDLETRILRAVPQATAVAITSKEDILVGMLQPKSLKPSDIRSLALKVLPPHAVPQHIVVVDDIPITPAGKTDYAAIAGFDFVASLPKVLLRDLSDLEKKISCAWRYVLNISEETMIYRDSNFFDLGGTSIQMLLLSHRLVAEFKRKVPLTSILQAKTLSELAKVMDAVQMTPEPYGELRKSLGEHGISPIEHEWWSRYQLSQDTSCFNVSFACSLADNIDRWKLTIAWNDVLFRHDILRCRYLEDKNGGVMRDYVSHPPRLQRIRTIDLDRQINLPFSLHQQHPIRVLMSKTSLLVVASHIICDLTTMRLLLREVASLYHGQGLGPVTTSYCHTDLWHTPPPKPTLEFWSRYLRNPPTLVSDIGNFKNRKSMYGGASQVFRVPAAIFGTMTKFTAFSRLTFHQLMLAAVSLALSYNLEEHDVLVGAPYLNRVSEDQMETVGLFLQPLPIRIQYADGNKNSKSTGFEQPAMNCSPPIDPFLLAVQASSHSALSHPIQWHHLLSHLNIAPDYPNHPLFDVMVTFHELESKPMFPIPGVRPLYTWTRGAKFKLMVEAQAISKDTLVIRLEYDEECFDDVTLRFFQSMLLVALDGFSRELAFATVKEKLKECARTGGKSNPQAEDIVSFAGLLEN</sequence>
<dbReference type="InterPro" id="IPR023213">
    <property type="entry name" value="CAT-like_dom_sf"/>
</dbReference>
<dbReference type="PROSITE" id="PS00455">
    <property type="entry name" value="AMP_BINDING"/>
    <property type="match status" value="1"/>
</dbReference>
<dbReference type="OrthoDB" id="416786at2759"/>
<feature type="domain" description="Carrier" evidence="5">
    <location>
        <begin position="1"/>
        <end position="73"/>
    </location>
</feature>
<dbReference type="Pfam" id="PF00668">
    <property type="entry name" value="Condensation"/>
    <property type="match status" value="2"/>
</dbReference>
<dbReference type="InterPro" id="IPR009081">
    <property type="entry name" value="PP-bd_ACP"/>
</dbReference>
<dbReference type="PROSITE" id="PS50075">
    <property type="entry name" value="CARRIER"/>
    <property type="match status" value="2"/>
</dbReference>
<protein>
    <recommendedName>
        <fullName evidence="5">Carrier domain-containing protein</fullName>
    </recommendedName>
</protein>
<accession>A0A9X0AZ02</accession>
<dbReference type="SUPFAM" id="SSF52777">
    <property type="entry name" value="CoA-dependent acyltransferases"/>
    <property type="match status" value="4"/>
</dbReference>
<dbReference type="InterPro" id="IPR020845">
    <property type="entry name" value="AMP-binding_CS"/>
</dbReference>
<dbReference type="Gene3D" id="3.30.559.30">
    <property type="entry name" value="Nonribosomal peptide synthetase, condensation domain"/>
    <property type="match status" value="2"/>
</dbReference>
<dbReference type="Gene3D" id="3.30.300.30">
    <property type="match status" value="1"/>
</dbReference>
<evidence type="ECO:0000256" key="3">
    <source>
        <dbReference type="ARBA" id="ARBA00022598"/>
    </source>
</evidence>
<dbReference type="InterPro" id="IPR045851">
    <property type="entry name" value="AMP-bd_C_sf"/>
</dbReference>
<dbReference type="CDD" id="cd19537">
    <property type="entry name" value="C_NRPS-like"/>
    <property type="match status" value="1"/>
</dbReference>
<feature type="domain" description="Carrier" evidence="5">
    <location>
        <begin position="1055"/>
        <end position="1133"/>
    </location>
</feature>
<dbReference type="Gene3D" id="3.40.50.12780">
    <property type="entry name" value="N-terminal domain of ligase-like"/>
    <property type="match status" value="1"/>
</dbReference>
<proteinExistence type="inferred from homology"/>
<evidence type="ECO:0000313" key="6">
    <source>
        <dbReference type="EMBL" id="KAJ8069778.1"/>
    </source>
</evidence>
<dbReference type="InterPro" id="IPR036736">
    <property type="entry name" value="ACP-like_sf"/>
</dbReference>
<dbReference type="GO" id="GO:0005737">
    <property type="term" value="C:cytoplasm"/>
    <property type="evidence" value="ECO:0007669"/>
    <property type="project" value="TreeGrafter"/>
</dbReference>
<comment type="similarity">
    <text evidence="4">Belongs to the NRP synthetase family.</text>
</comment>
<dbReference type="GO" id="GO:0044550">
    <property type="term" value="P:secondary metabolite biosynthetic process"/>
    <property type="evidence" value="ECO:0007669"/>
    <property type="project" value="TreeGrafter"/>
</dbReference>
<evidence type="ECO:0000313" key="7">
    <source>
        <dbReference type="Proteomes" id="UP001152300"/>
    </source>
</evidence>